<protein>
    <submittedName>
        <fullName evidence="2">MBL fold metallo-hydrolase</fullName>
    </submittedName>
</protein>
<dbReference type="InterPro" id="IPR036866">
    <property type="entry name" value="RibonucZ/Hydroxyglut_hydro"/>
</dbReference>
<dbReference type="InterPro" id="IPR050855">
    <property type="entry name" value="NDM-1-like"/>
</dbReference>
<keyword evidence="3" id="KW-1185">Reference proteome</keyword>
<dbReference type="SMART" id="SM00849">
    <property type="entry name" value="Lactamase_B"/>
    <property type="match status" value="1"/>
</dbReference>
<dbReference type="Pfam" id="PF00753">
    <property type="entry name" value="Lactamase_B"/>
    <property type="match status" value="1"/>
</dbReference>
<name>A0A5B8LY91_9HYPH</name>
<dbReference type="GO" id="GO:0016787">
    <property type="term" value="F:hydrolase activity"/>
    <property type="evidence" value="ECO:0007669"/>
    <property type="project" value="UniProtKB-KW"/>
</dbReference>
<organism evidence="2 3">
    <name type="scientific">Devosia ginsengisoli</name>
    <dbReference type="NCBI Taxonomy" id="400770"/>
    <lineage>
        <taxon>Bacteria</taxon>
        <taxon>Pseudomonadati</taxon>
        <taxon>Pseudomonadota</taxon>
        <taxon>Alphaproteobacteria</taxon>
        <taxon>Hyphomicrobiales</taxon>
        <taxon>Devosiaceae</taxon>
        <taxon>Devosia</taxon>
    </lineage>
</organism>
<evidence type="ECO:0000259" key="1">
    <source>
        <dbReference type="SMART" id="SM00849"/>
    </source>
</evidence>
<dbReference type="SUPFAM" id="SSF56281">
    <property type="entry name" value="Metallo-hydrolase/oxidoreductase"/>
    <property type="match status" value="1"/>
</dbReference>
<feature type="domain" description="Metallo-beta-lactamase" evidence="1">
    <location>
        <begin position="12"/>
        <end position="212"/>
    </location>
</feature>
<dbReference type="OrthoDB" id="9802991at2"/>
<sequence>MGLPGDHEGQTAVRVFFVMGKDKTALIDSGLFAGYPSLQRGFEELGLDLKALDLLLLTHEHMDHVGNNGALKRASGCTILGHRARADRVADNMLNATTIVHAFPEGEGFDLGSEYLDWMGPEPGPIDAFLEDGSTIDLGGVVLEVIGLPGHSAAEIGFFEPNERVLIIADPLLPAFNPVLYLYEDPAEMRRTFDKLERLIRERGVELVLLAHDDPQTGEQTLALIDDCRRRVDKVEASILANIESHPGIGFAALRDKVCDDNGKVREWRALVSIDASLRAFEAQGRIRRDGNGWASA</sequence>
<dbReference type="EMBL" id="CP042304">
    <property type="protein sequence ID" value="QDZ13297.1"/>
    <property type="molecule type" value="Genomic_DNA"/>
</dbReference>
<proteinExistence type="predicted"/>
<evidence type="ECO:0000313" key="3">
    <source>
        <dbReference type="Proteomes" id="UP000315364"/>
    </source>
</evidence>
<accession>A0A5B8LY91</accession>
<dbReference type="PANTHER" id="PTHR42951:SF17">
    <property type="entry name" value="METALLO-BETA-LACTAMASE DOMAIN-CONTAINING PROTEIN"/>
    <property type="match status" value="1"/>
</dbReference>
<dbReference type="PANTHER" id="PTHR42951">
    <property type="entry name" value="METALLO-BETA-LACTAMASE DOMAIN-CONTAINING"/>
    <property type="match status" value="1"/>
</dbReference>
<dbReference type="Gene3D" id="3.60.15.10">
    <property type="entry name" value="Ribonuclease Z/Hydroxyacylglutathione hydrolase-like"/>
    <property type="match status" value="1"/>
</dbReference>
<gene>
    <name evidence="2" type="ORF">FPZ08_13340</name>
</gene>
<keyword evidence="2" id="KW-0378">Hydrolase</keyword>
<evidence type="ECO:0000313" key="2">
    <source>
        <dbReference type="EMBL" id="QDZ13297.1"/>
    </source>
</evidence>
<dbReference type="KEGG" id="dea:FPZ08_13340"/>
<dbReference type="InterPro" id="IPR001279">
    <property type="entry name" value="Metallo-B-lactamas"/>
</dbReference>
<dbReference type="Proteomes" id="UP000315364">
    <property type="component" value="Chromosome"/>
</dbReference>
<dbReference type="AlphaFoldDB" id="A0A5B8LY91"/>
<dbReference type="CDD" id="cd06262">
    <property type="entry name" value="metallo-hydrolase-like_MBL-fold"/>
    <property type="match status" value="1"/>
</dbReference>
<reference evidence="2 3" key="1">
    <citation type="submission" date="2019-07" db="EMBL/GenBank/DDBJ databases">
        <title>Full genome sequence of Devosia sp. Gsoil 520.</title>
        <authorList>
            <person name="Im W.-T."/>
        </authorList>
    </citation>
    <scope>NUCLEOTIDE SEQUENCE [LARGE SCALE GENOMIC DNA]</scope>
    <source>
        <strain evidence="2 3">Gsoil 520</strain>
    </source>
</reference>